<keyword evidence="4" id="KW-1185">Reference proteome</keyword>
<dbReference type="PANTHER" id="PTHR33221:SF4">
    <property type="entry name" value="HTH-TYPE TRANSCRIPTIONAL REPRESSOR NSRR"/>
    <property type="match status" value="1"/>
</dbReference>
<name>A0ABW4Q3H2_9MICC</name>
<comment type="cofactor">
    <cofactor evidence="2">
        <name>[2Fe-2S] cluster</name>
        <dbReference type="ChEBI" id="CHEBI:190135"/>
    </cofactor>
</comment>
<dbReference type="SUPFAM" id="SSF46785">
    <property type="entry name" value="Winged helix' DNA-binding domain"/>
    <property type="match status" value="1"/>
</dbReference>
<organism evidence="3 4">
    <name type="scientific">Arthrobacter flavus</name>
    <dbReference type="NCBI Taxonomy" id="95172"/>
    <lineage>
        <taxon>Bacteria</taxon>
        <taxon>Bacillati</taxon>
        <taxon>Actinomycetota</taxon>
        <taxon>Actinomycetes</taxon>
        <taxon>Micrococcales</taxon>
        <taxon>Micrococcaceae</taxon>
        <taxon>Arthrobacter</taxon>
    </lineage>
</organism>
<dbReference type="PANTHER" id="PTHR33221">
    <property type="entry name" value="WINGED HELIX-TURN-HELIX TRANSCRIPTIONAL REGULATOR, RRF2 FAMILY"/>
    <property type="match status" value="1"/>
</dbReference>
<dbReference type="Gene3D" id="1.10.10.10">
    <property type="entry name" value="Winged helix-like DNA-binding domain superfamily/Winged helix DNA-binding domain"/>
    <property type="match status" value="1"/>
</dbReference>
<dbReference type="InterPro" id="IPR000944">
    <property type="entry name" value="Tscrpt_reg_Rrf2"/>
</dbReference>
<dbReference type="EMBL" id="JBHUGA010000003">
    <property type="protein sequence ID" value="MFD1845190.1"/>
    <property type="molecule type" value="Genomic_DNA"/>
</dbReference>
<dbReference type="Proteomes" id="UP001597307">
    <property type="component" value="Unassembled WGS sequence"/>
</dbReference>
<dbReference type="InterPro" id="IPR036388">
    <property type="entry name" value="WH-like_DNA-bd_sf"/>
</dbReference>
<dbReference type="RefSeq" id="WP_343877215.1">
    <property type="nucleotide sequence ID" value="NZ_BAAAIJ010000003.1"/>
</dbReference>
<comment type="caution">
    <text evidence="3">The sequence shown here is derived from an EMBL/GenBank/DDBJ whole genome shotgun (WGS) entry which is preliminary data.</text>
</comment>
<dbReference type="InterPro" id="IPR036390">
    <property type="entry name" value="WH_DNA-bd_sf"/>
</dbReference>
<evidence type="ECO:0000256" key="2">
    <source>
        <dbReference type="ARBA" id="ARBA00034078"/>
    </source>
</evidence>
<proteinExistence type="predicted"/>
<gene>
    <name evidence="3" type="ORF">ACFSFX_01090</name>
</gene>
<protein>
    <submittedName>
        <fullName evidence="3">RrF2 family transcriptional regulator</fullName>
    </submittedName>
</protein>
<evidence type="ECO:0000313" key="3">
    <source>
        <dbReference type="EMBL" id="MFD1845190.1"/>
    </source>
</evidence>
<reference evidence="4" key="1">
    <citation type="journal article" date="2019" name="Int. J. Syst. Evol. Microbiol.">
        <title>The Global Catalogue of Microorganisms (GCM) 10K type strain sequencing project: providing services to taxonomists for standard genome sequencing and annotation.</title>
        <authorList>
            <consortium name="The Broad Institute Genomics Platform"/>
            <consortium name="The Broad Institute Genome Sequencing Center for Infectious Disease"/>
            <person name="Wu L."/>
            <person name="Ma J."/>
        </authorList>
    </citation>
    <scope>NUCLEOTIDE SEQUENCE [LARGE SCALE GENOMIC DNA]</scope>
    <source>
        <strain evidence="4">JCM 11496</strain>
    </source>
</reference>
<dbReference type="PROSITE" id="PS51197">
    <property type="entry name" value="HTH_RRF2_2"/>
    <property type="match status" value="1"/>
</dbReference>
<evidence type="ECO:0000313" key="4">
    <source>
        <dbReference type="Proteomes" id="UP001597307"/>
    </source>
</evidence>
<sequence length="160" mass="17304">MRINAFSDVCLRVMMILAPAAGLKTSRVIADEIGIPYNHVSKAVIRLRDLGLVEVVRGRSGGLRISEEGRRASVGSLLRALDTREDLADCRTPAGDCPLIHGCGLRMALRRAREAFYSELDDVVIAGLPDSRGKGAVPVSLGMITSQEDCHVHMPPTSNR</sequence>
<keyword evidence="1" id="KW-0238">DNA-binding</keyword>
<evidence type="ECO:0000256" key="1">
    <source>
        <dbReference type="ARBA" id="ARBA00023125"/>
    </source>
</evidence>
<accession>A0ABW4Q3H2</accession>
<dbReference type="Pfam" id="PF02082">
    <property type="entry name" value="Rrf2"/>
    <property type="match status" value="1"/>
</dbReference>